<dbReference type="AlphaFoldDB" id="A0A0C1ZJX9"/>
<reference evidence="2 3" key="1">
    <citation type="submission" date="2014-12" db="EMBL/GenBank/DDBJ databases">
        <title>Genome assembly of Enhygromyxa salina DSM 15201.</title>
        <authorList>
            <person name="Sharma G."/>
            <person name="Subramanian S."/>
        </authorList>
    </citation>
    <scope>NUCLEOTIDE SEQUENCE [LARGE SCALE GENOMIC DNA]</scope>
    <source>
        <strain evidence="2 3">DSM 15201</strain>
    </source>
</reference>
<gene>
    <name evidence="2" type="ORF">DB30_02807</name>
</gene>
<sequence>MAVFLFVLWLDLRPLIAALVAAGLMLLLNVVIEATLRRWARAGKIASDDPPENPEKD</sequence>
<protein>
    <submittedName>
        <fullName evidence="2">Uncharacterized protein</fullName>
    </submittedName>
</protein>
<dbReference type="Proteomes" id="UP000031599">
    <property type="component" value="Unassembled WGS sequence"/>
</dbReference>
<accession>A0A0C1ZJX9</accession>
<name>A0A0C1ZJX9_9BACT</name>
<evidence type="ECO:0000313" key="2">
    <source>
        <dbReference type="EMBL" id="KIG17774.1"/>
    </source>
</evidence>
<keyword evidence="1" id="KW-0812">Transmembrane</keyword>
<dbReference type="EMBL" id="JMCC02000020">
    <property type="protein sequence ID" value="KIG17774.1"/>
    <property type="molecule type" value="Genomic_DNA"/>
</dbReference>
<keyword evidence="1" id="KW-0472">Membrane</keyword>
<keyword evidence="1" id="KW-1133">Transmembrane helix</keyword>
<comment type="caution">
    <text evidence="2">The sequence shown here is derived from an EMBL/GenBank/DDBJ whole genome shotgun (WGS) entry which is preliminary data.</text>
</comment>
<proteinExistence type="predicted"/>
<evidence type="ECO:0000256" key="1">
    <source>
        <dbReference type="SAM" id="Phobius"/>
    </source>
</evidence>
<feature type="transmembrane region" description="Helical" evidence="1">
    <location>
        <begin position="12"/>
        <end position="32"/>
    </location>
</feature>
<evidence type="ECO:0000313" key="3">
    <source>
        <dbReference type="Proteomes" id="UP000031599"/>
    </source>
</evidence>
<organism evidence="2 3">
    <name type="scientific">Enhygromyxa salina</name>
    <dbReference type="NCBI Taxonomy" id="215803"/>
    <lineage>
        <taxon>Bacteria</taxon>
        <taxon>Pseudomonadati</taxon>
        <taxon>Myxococcota</taxon>
        <taxon>Polyangia</taxon>
        <taxon>Nannocystales</taxon>
        <taxon>Nannocystaceae</taxon>
        <taxon>Enhygromyxa</taxon>
    </lineage>
</organism>